<protein>
    <recommendedName>
        <fullName evidence="4">Leucine rich repeat family protein</fullName>
    </recommendedName>
</protein>
<dbReference type="Proteomes" id="UP000039865">
    <property type="component" value="Unassembled WGS sequence"/>
</dbReference>
<feature type="compositionally biased region" description="Basic and acidic residues" evidence="1">
    <location>
        <begin position="95"/>
        <end position="110"/>
    </location>
</feature>
<dbReference type="InParanoid" id="A0A078AC13"/>
<feature type="region of interest" description="Disordered" evidence="1">
    <location>
        <begin position="60"/>
        <end position="128"/>
    </location>
</feature>
<reference evidence="2 3" key="1">
    <citation type="submission" date="2014-06" db="EMBL/GenBank/DDBJ databases">
        <authorList>
            <person name="Swart Estienne"/>
        </authorList>
    </citation>
    <scope>NUCLEOTIDE SEQUENCE [LARGE SCALE GENOMIC DNA]</scope>
    <source>
        <strain evidence="2 3">130c</strain>
    </source>
</reference>
<accession>A0A078AC13</accession>
<sequence length="828" mass="98302">MNLIHLDLSNTNLQIDEFQVIGDAMKQSKSLLSVHLSGNSMNKQIKKQISQKLKIIDRKSGKNKHNYFSGNNNNNFSGSNNQTQLNDEYNLFDDGQTHESENDEFSKSEVSRSNSNMNHQASQKFQQNRDISQINQSGNMSFLNVTKGGIDKILIKEKPQFTNRNSKGRYFSMPKDQVIFSRFLGHSEISEAYKWSLQNYCPVCEKWQYVIFIYTQKIEPNEVFQLSSQIQKFVQKKPGFYKQLIPNTAIREIIDGFKLDVKVTGSSEITYQKSLDMMSLEDFVDKLEDNMESHYQFGERQIPSDDHDLTHVKMRRQNKKKLRDNVYKERKKILDFLALAFRRFKKIGDALNYINKLHERSTLIEEEQAMLSFKDIDWKRNQKLMERFKKLVEDHNPIIISNKFVKDGKSVDLQALRDVLFDPKQYSVDEEIYVYAAIVPPGVHHIQMTSQRKFCQNHRDEQTSLELLTNNNFMPNTYSLTLDVPKRIKELNVFYKKKKKRRVNRYFNKDRSCFRYWRTDDQQIINDMCDNDFRKMKYHRMLEDCYEVIKSNISKLKEIFLYITSKSSYPNISWLDFSYFCFDFNIPDKFCTISKIDMAFIATNVELERNDDNPDRDLNRAEFLEILLRLANEKYKKSGQCDKFSTALKKLLKENLFAHYDPIMGYQDFREKILWNLDVDDIFKVNAPAIRRLFNCSQAQSVLKRYWTMQDCVSFIMMNFPSFGITENNLKLSYVFSKITVIDEDNESRRYNRMSYVEFLEFIGRIAYLVKIPEIAQKEITQRLKDKEEIGFPERLEYTLDQLLNYVNCKRKPRESLKDQYDTDSDYD</sequence>
<organism evidence="2 3">
    <name type="scientific">Stylonychia lemnae</name>
    <name type="common">Ciliate</name>
    <dbReference type="NCBI Taxonomy" id="5949"/>
    <lineage>
        <taxon>Eukaryota</taxon>
        <taxon>Sar</taxon>
        <taxon>Alveolata</taxon>
        <taxon>Ciliophora</taxon>
        <taxon>Intramacronucleata</taxon>
        <taxon>Spirotrichea</taxon>
        <taxon>Stichotrichia</taxon>
        <taxon>Sporadotrichida</taxon>
        <taxon>Oxytrichidae</taxon>
        <taxon>Stylonychinae</taxon>
        <taxon>Stylonychia</taxon>
    </lineage>
</organism>
<evidence type="ECO:0000256" key="1">
    <source>
        <dbReference type="SAM" id="MobiDB-lite"/>
    </source>
</evidence>
<gene>
    <name evidence="2" type="primary">Contig4987.g5340</name>
    <name evidence="2" type="ORF">STYLEM_8128</name>
</gene>
<name>A0A078AC13_STYLE</name>
<dbReference type="OrthoDB" id="567696at2759"/>
<dbReference type="EMBL" id="CCKQ01007732">
    <property type="protein sequence ID" value="CDW79142.1"/>
    <property type="molecule type" value="Genomic_DNA"/>
</dbReference>
<evidence type="ECO:0000313" key="3">
    <source>
        <dbReference type="Proteomes" id="UP000039865"/>
    </source>
</evidence>
<feature type="compositionally biased region" description="Polar residues" evidence="1">
    <location>
        <begin position="111"/>
        <end position="128"/>
    </location>
</feature>
<keyword evidence="3" id="KW-1185">Reference proteome</keyword>
<proteinExistence type="predicted"/>
<dbReference type="AlphaFoldDB" id="A0A078AC13"/>
<feature type="compositionally biased region" description="Low complexity" evidence="1">
    <location>
        <begin position="68"/>
        <end position="81"/>
    </location>
</feature>
<evidence type="ECO:0000313" key="2">
    <source>
        <dbReference type="EMBL" id="CDW79142.1"/>
    </source>
</evidence>
<evidence type="ECO:0008006" key="4">
    <source>
        <dbReference type="Google" id="ProtNLM"/>
    </source>
</evidence>